<sequence length="113" mass="12621">MARRLATYLRPEPNLQRRHVQASVVERKVVEKEKTGWGRFGLGGSRKKAAEQASPALSPPISPALSSPGSVDDDDQIKMMVRAEEVTFRWENDFGVWESMTGWGVVVTVKIKP</sequence>
<organism evidence="1 2">
    <name type="scientific">Chaetomium tenue</name>
    <dbReference type="NCBI Taxonomy" id="1854479"/>
    <lineage>
        <taxon>Eukaryota</taxon>
        <taxon>Fungi</taxon>
        <taxon>Dikarya</taxon>
        <taxon>Ascomycota</taxon>
        <taxon>Pezizomycotina</taxon>
        <taxon>Sordariomycetes</taxon>
        <taxon>Sordariomycetidae</taxon>
        <taxon>Sordariales</taxon>
        <taxon>Chaetomiaceae</taxon>
        <taxon>Chaetomium</taxon>
    </lineage>
</organism>
<gene>
    <name evidence="1" type="ORF">F5144DRAFT_569789</name>
</gene>
<proteinExistence type="predicted"/>
<accession>A0ACB7PD93</accession>
<protein>
    <submittedName>
        <fullName evidence="1">Uncharacterized protein</fullName>
    </submittedName>
</protein>
<comment type="caution">
    <text evidence="1">The sequence shown here is derived from an EMBL/GenBank/DDBJ whole genome shotgun (WGS) entry which is preliminary data.</text>
</comment>
<evidence type="ECO:0000313" key="2">
    <source>
        <dbReference type="Proteomes" id="UP000724584"/>
    </source>
</evidence>
<dbReference type="EMBL" id="JAGIZQ010000003">
    <property type="protein sequence ID" value="KAH6637156.1"/>
    <property type="molecule type" value="Genomic_DNA"/>
</dbReference>
<dbReference type="Proteomes" id="UP000724584">
    <property type="component" value="Unassembled WGS sequence"/>
</dbReference>
<keyword evidence="2" id="KW-1185">Reference proteome</keyword>
<name>A0ACB7PD93_9PEZI</name>
<evidence type="ECO:0000313" key="1">
    <source>
        <dbReference type="EMBL" id="KAH6637156.1"/>
    </source>
</evidence>
<reference evidence="1 2" key="1">
    <citation type="journal article" date="2021" name="Nat. Commun.">
        <title>Genetic determinants of endophytism in the Arabidopsis root mycobiome.</title>
        <authorList>
            <person name="Mesny F."/>
            <person name="Miyauchi S."/>
            <person name="Thiergart T."/>
            <person name="Pickel B."/>
            <person name="Atanasova L."/>
            <person name="Karlsson M."/>
            <person name="Huettel B."/>
            <person name="Barry K.W."/>
            <person name="Haridas S."/>
            <person name="Chen C."/>
            <person name="Bauer D."/>
            <person name="Andreopoulos W."/>
            <person name="Pangilinan J."/>
            <person name="LaButti K."/>
            <person name="Riley R."/>
            <person name="Lipzen A."/>
            <person name="Clum A."/>
            <person name="Drula E."/>
            <person name="Henrissat B."/>
            <person name="Kohler A."/>
            <person name="Grigoriev I.V."/>
            <person name="Martin F.M."/>
            <person name="Hacquard S."/>
        </authorList>
    </citation>
    <scope>NUCLEOTIDE SEQUENCE [LARGE SCALE GENOMIC DNA]</scope>
    <source>
        <strain evidence="1 2">MPI-SDFR-AT-0079</strain>
    </source>
</reference>